<evidence type="ECO:0000256" key="3">
    <source>
        <dbReference type="SAM" id="MobiDB-lite"/>
    </source>
</evidence>
<dbReference type="GO" id="GO:0005739">
    <property type="term" value="C:mitochondrion"/>
    <property type="evidence" value="ECO:0007669"/>
    <property type="project" value="UniProtKB-SubCell"/>
</dbReference>
<comment type="caution">
    <text evidence="4">The sequence shown here is derived from an EMBL/GenBank/DDBJ whole genome shotgun (WGS) entry which is preliminary data.</text>
</comment>
<dbReference type="Pfam" id="PF10037">
    <property type="entry name" value="MRP-S27"/>
    <property type="match status" value="1"/>
</dbReference>
<dbReference type="InterPro" id="IPR019266">
    <property type="entry name" value="Ribosomal_mS27"/>
</dbReference>
<protein>
    <recommendedName>
        <fullName evidence="6">Mitochondrial 28S ribosomal protein S27</fullName>
    </recommendedName>
</protein>
<dbReference type="Proteomes" id="UP000625711">
    <property type="component" value="Unassembled WGS sequence"/>
</dbReference>
<sequence>MFKAVRIVSKKQFLKTIEFSKQTYIRTFLSQAYYCNEIWNERLSSPVFKKVVPEDLYHDLEQRYQKTKHLSAIDVDIFVNTITDSHFSEELLDLVHKLRLTADTSNTLNATSHAVVRALLKFGKIEDLMDALDDRLNYGLFIDYYTANILMDTFWKSKDFAKGVKIASMLMLQEEVEHPLSCAFSLLHCFNYLQNPKGWPQEEILEDSEDEVKIRVKFLRNHYDDQHFDLKDANKVAGKTLMMFCKNKNDPLHQSFSILGMALFGQTEALKKIFSNIKQPLFKEVLDLIPEDSEIKNATNQLPNQSVDINKFLMENVEKVYQQTSEKDIYDQCETFKKWEEERLQAFEEQKVRLSNAKRLQDIEDLKKAMQEKEEKLWFFDNEDQIDLKIAKKKKFYPKRWFGHKKSPRKIDETYIPPEVQSKQIDGSHLS</sequence>
<keyword evidence="2" id="KW-0175">Coiled coil</keyword>
<dbReference type="PANTHER" id="PTHR21393">
    <property type="entry name" value="MITOCHONDRIAL 28S RIBOSOMAL PROTEIN S27"/>
    <property type="match status" value="1"/>
</dbReference>
<evidence type="ECO:0000313" key="5">
    <source>
        <dbReference type="Proteomes" id="UP000625711"/>
    </source>
</evidence>
<dbReference type="InterPro" id="IPR034913">
    <property type="entry name" value="mS27/PTCD2"/>
</dbReference>
<feature type="compositionally biased region" description="Polar residues" evidence="3">
    <location>
        <begin position="421"/>
        <end position="431"/>
    </location>
</feature>
<gene>
    <name evidence="4" type="ORF">GWI33_019900</name>
</gene>
<feature type="region of interest" description="Disordered" evidence="3">
    <location>
        <begin position="412"/>
        <end position="431"/>
    </location>
</feature>
<organism evidence="4 5">
    <name type="scientific">Rhynchophorus ferrugineus</name>
    <name type="common">Red palm weevil</name>
    <name type="synonym">Curculio ferrugineus</name>
    <dbReference type="NCBI Taxonomy" id="354439"/>
    <lineage>
        <taxon>Eukaryota</taxon>
        <taxon>Metazoa</taxon>
        <taxon>Ecdysozoa</taxon>
        <taxon>Arthropoda</taxon>
        <taxon>Hexapoda</taxon>
        <taxon>Insecta</taxon>
        <taxon>Pterygota</taxon>
        <taxon>Neoptera</taxon>
        <taxon>Endopterygota</taxon>
        <taxon>Coleoptera</taxon>
        <taxon>Polyphaga</taxon>
        <taxon>Cucujiformia</taxon>
        <taxon>Curculionidae</taxon>
        <taxon>Dryophthorinae</taxon>
        <taxon>Rhynchophorus</taxon>
    </lineage>
</organism>
<evidence type="ECO:0008006" key="6">
    <source>
        <dbReference type="Google" id="ProtNLM"/>
    </source>
</evidence>
<dbReference type="EMBL" id="JAACXV010014495">
    <property type="protein sequence ID" value="KAF7266791.1"/>
    <property type="molecule type" value="Genomic_DNA"/>
</dbReference>
<reference evidence="4" key="1">
    <citation type="submission" date="2020-08" db="EMBL/GenBank/DDBJ databases">
        <title>Genome sequencing and assembly of the red palm weevil Rhynchophorus ferrugineus.</title>
        <authorList>
            <person name="Dias G.B."/>
            <person name="Bergman C.M."/>
            <person name="Manee M."/>
        </authorList>
    </citation>
    <scope>NUCLEOTIDE SEQUENCE</scope>
    <source>
        <strain evidence="4">AA-2017</strain>
        <tissue evidence="4">Whole larva</tissue>
    </source>
</reference>
<proteinExistence type="predicted"/>
<feature type="coiled-coil region" evidence="2">
    <location>
        <begin position="337"/>
        <end position="383"/>
    </location>
</feature>
<dbReference type="OrthoDB" id="19830at2759"/>
<dbReference type="PANTHER" id="PTHR21393:SF0">
    <property type="entry name" value="SMALL RIBOSOMAL SUBUNIT PROTEIN MS27"/>
    <property type="match status" value="1"/>
</dbReference>
<evidence type="ECO:0000313" key="4">
    <source>
        <dbReference type="EMBL" id="KAF7266791.1"/>
    </source>
</evidence>
<keyword evidence="5" id="KW-1185">Reference proteome</keyword>
<comment type="subcellular location">
    <subcellularLocation>
        <location evidence="1">Mitochondrion</location>
    </subcellularLocation>
</comment>
<evidence type="ECO:0000256" key="1">
    <source>
        <dbReference type="ARBA" id="ARBA00004173"/>
    </source>
</evidence>
<name>A0A834M3U2_RHYFE</name>
<evidence type="ECO:0000256" key="2">
    <source>
        <dbReference type="SAM" id="Coils"/>
    </source>
</evidence>
<accession>A0A834M3U2</accession>
<dbReference type="AlphaFoldDB" id="A0A834M3U2"/>